<dbReference type="PROSITE" id="PS50097">
    <property type="entry name" value="BTB"/>
    <property type="match status" value="1"/>
</dbReference>
<comment type="caution">
    <text evidence="2">The sequence shown here is derived from an EMBL/GenBank/DDBJ whole genome shotgun (WGS) entry which is preliminary data.</text>
</comment>
<dbReference type="InterPro" id="IPR011333">
    <property type="entry name" value="SKP1/BTB/POZ_sf"/>
</dbReference>
<protein>
    <recommendedName>
        <fullName evidence="1">BTB domain-containing protein</fullName>
    </recommendedName>
</protein>
<dbReference type="Gene3D" id="3.30.710.10">
    <property type="entry name" value="Potassium Channel Kv1.1, Chain A"/>
    <property type="match status" value="1"/>
</dbReference>
<keyword evidence="3" id="KW-1185">Reference proteome</keyword>
<name>A0AAD7GEC6_MYCRO</name>
<feature type="non-terminal residue" evidence="2">
    <location>
        <position position="184"/>
    </location>
</feature>
<organism evidence="2 3">
    <name type="scientific">Mycena rosella</name>
    <name type="common">Pink bonnet</name>
    <name type="synonym">Agaricus rosellus</name>
    <dbReference type="NCBI Taxonomy" id="1033263"/>
    <lineage>
        <taxon>Eukaryota</taxon>
        <taxon>Fungi</taxon>
        <taxon>Dikarya</taxon>
        <taxon>Basidiomycota</taxon>
        <taxon>Agaricomycotina</taxon>
        <taxon>Agaricomycetes</taxon>
        <taxon>Agaricomycetidae</taxon>
        <taxon>Agaricales</taxon>
        <taxon>Marasmiineae</taxon>
        <taxon>Mycenaceae</taxon>
        <taxon>Mycena</taxon>
    </lineage>
</organism>
<reference evidence="2" key="1">
    <citation type="submission" date="2023-03" db="EMBL/GenBank/DDBJ databases">
        <title>Massive genome expansion in bonnet fungi (Mycena s.s.) driven by repeated elements and novel gene families across ecological guilds.</title>
        <authorList>
            <consortium name="Lawrence Berkeley National Laboratory"/>
            <person name="Harder C.B."/>
            <person name="Miyauchi S."/>
            <person name="Viragh M."/>
            <person name="Kuo A."/>
            <person name="Thoen E."/>
            <person name="Andreopoulos B."/>
            <person name="Lu D."/>
            <person name="Skrede I."/>
            <person name="Drula E."/>
            <person name="Henrissat B."/>
            <person name="Morin E."/>
            <person name="Kohler A."/>
            <person name="Barry K."/>
            <person name="LaButti K."/>
            <person name="Morin E."/>
            <person name="Salamov A."/>
            <person name="Lipzen A."/>
            <person name="Mereny Z."/>
            <person name="Hegedus B."/>
            <person name="Baldrian P."/>
            <person name="Stursova M."/>
            <person name="Weitz H."/>
            <person name="Taylor A."/>
            <person name="Grigoriev I.V."/>
            <person name="Nagy L.G."/>
            <person name="Martin F."/>
            <person name="Kauserud H."/>
        </authorList>
    </citation>
    <scope>NUCLEOTIDE SEQUENCE</scope>
    <source>
        <strain evidence="2">CBHHK067</strain>
    </source>
</reference>
<dbReference type="Pfam" id="PF00651">
    <property type="entry name" value="BTB"/>
    <property type="match status" value="1"/>
</dbReference>
<evidence type="ECO:0000313" key="3">
    <source>
        <dbReference type="Proteomes" id="UP001221757"/>
    </source>
</evidence>
<feature type="non-terminal residue" evidence="2">
    <location>
        <position position="1"/>
    </location>
</feature>
<dbReference type="EMBL" id="JARKIE010000119">
    <property type="protein sequence ID" value="KAJ7681351.1"/>
    <property type="molecule type" value="Genomic_DNA"/>
</dbReference>
<feature type="domain" description="BTB" evidence="1">
    <location>
        <begin position="7"/>
        <end position="76"/>
    </location>
</feature>
<dbReference type="CDD" id="cd18186">
    <property type="entry name" value="BTB_POZ_ZBTB_KLHL-like"/>
    <property type="match status" value="1"/>
</dbReference>
<dbReference type="SMART" id="SM00225">
    <property type="entry name" value="BTB"/>
    <property type="match status" value="1"/>
</dbReference>
<accession>A0AAD7GEC6</accession>
<dbReference type="SUPFAM" id="SSF54695">
    <property type="entry name" value="POZ domain"/>
    <property type="match status" value="1"/>
</dbReference>
<dbReference type="InterPro" id="IPR000210">
    <property type="entry name" value="BTB/POZ_dom"/>
</dbReference>
<dbReference type="AlphaFoldDB" id="A0AAD7GEC6"/>
<evidence type="ECO:0000259" key="1">
    <source>
        <dbReference type="PROSITE" id="PS50097"/>
    </source>
</evidence>
<evidence type="ECO:0000313" key="2">
    <source>
        <dbReference type="EMBL" id="KAJ7681351.1"/>
    </source>
</evidence>
<sequence length="184" mass="20834">PFRDAGADLILRSSDGVEFHVYRAVLWLLSPVFRDMFTLPQPDSEPKVPDVRMPESGVVLHRVLRFCYPGAEPIVQTLGQLAEILEILVQRYDMKSMVPLGQVYLSRYIESDPLGSFAVAARHNWEGLVSSAAKKCLELPLRAPNYKAPEELKYISGTTYHCLIRYHHLAAEAVGRAAEHFKWI</sequence>
<gene>
    <name evidence="2" type="ORF">B0H17DRAFT_894613</name>
</gene>
<dbReference type="Proteomes" id="UP001221757">
    <property type="component" value="Unassembled WGS sequence"/>
</dbReference>
<proteinExistence type="predicted"/>